<comment type="caution">
    <text evidence="2">The sequence shown here is derived from an EMBL/GenBank/DDBJ whole genome shotgun (WGS) entry which is preliminary data.</text>
</comment>
<sequence>MAKDRSERGPHGSGVNLEATDLRSGLPHATCPRLHSASTGLVEMELELDSAPLWGRSLQTESLDPGTGIRLRPLMGERLPSRQRVWTQDLELDSAPLWGSAFPPDRESGPRNWS</sequence>
<evidence type="ECO:0000313" key="2">
    <source>
        <dbReference type="EMBL" id="TNN67365.1"/>
    </source>
</evidence>
<protein>
    <submittedName>
        <fullName evidence="2">Uncharacterized protein</fullName>
    </submittedName>
</protein>
<accession>A0A4Z2HQ35</accession>
<evidence type="ECO:0000313" key="3">
    <source>
        <dbReference type="Proteomes" id="UP000314294"/>
    </source>
</evidence>
<reference evidence="2 3" key="1">
    <citation type="submission" date="2019-03" db="EMBL/GenBank/DDBJ databases">
        <title>First draft genome of Liparis tanakae, snailfish: a comprehensive survey of snailfish specific genes.</title>
        <authorList>
            <person name="Kim W."/>
            <person name="Song I."/>
            <person name="Jeong J.-H."/>
            <person name="Kim D."/>
            <person name="Kim S."/>
            <person name="Ryu S."/>
            <person name="Song J.Y."/>
            <person name="Lee S.K."/>
        </authorList>
    </citation>
    <scope>NUCLEOTIDE SEQUENCE [LARGE SCALE GENOMIC DNA]</scope>
    <source>
        <tissue evidence="2">Muscle</tissue>
    </source>
</reference>
<dbReference type="EMBL" id="SRLO01000205">
    <property type="protein sequence ID" value="TNN67365.1"/>
    <property type="molecule type" value="Genomic_DNA"/>
</dbReference>
<organism evidence="2 3">
    <name type="scientific">Liparis tanakae</name>
    <name type="common">Tanaka's snailfish</name>
    <dbReference type="NCBI Taxonomy" id="230148"/>
    <lineage>
        <taxon>Eukaryota</taxon>
        <taxon>Metazoa</taxon>
        <taxon>Chordata</taxon>
        <taxon>Craniata</taxon>
        <taxon>Vertebrata</taxon>
        <taxon>Euteleostomi</taxon>
        <taxon>Actinopterygii</taxon>
        <taxon>Neopterygii</taxon>
        <taxon>Teleostei</taxon>
        <taxon>Neoteleostei</taxon>
        <taxon>Acanthomorphata</taxon>
        <taxon>Eupercaria</taxon>
        <taxon>Perciformes</taxon>
        <taxon>Cottioidei</taxon>
        <taxon>Cottales</taxon>
        <taxon>Liparidae</taxon>
        <taxon>Liparis</taxon>
    </lineage>
</organism>
<feature type="compositionally biased region" description="Basic and acidic residues" evidence="1">
    <location>
        <begin position="1"/>
        <end position="10"/>
    </location>
</feature>
<gene>
    <name evidence="2" type="ORF">EYF80_022472</name>
</gene>
<name>A0A4Z2HQ35_9TELE</name>
<dbReference type="Proteomes" id="UP000314294">
    <property type="component" value="Unassembled WGS sequence"/>
</dbReference>
<evidence type="ECO:0000256" key="1">
    <source>
        <dbReference type="SAM" id="MobiDB-lite"/>
    </source>
</evidence>
<dbReference type="AlphaFoldDB" id="A0A4Z2HQ35"/>
<keyword evidence="3" id="KW-1185">Reference proteome</keyword>
<feature type="region of interest" description="Disordered" evidence="1">
    <location>
        <begin position="1"/>
        <end position="26"/>
    </location>
</feature>
<proteinExistence type="predicted"/>